<dbReference type="Proteomes" id="UP000430634">
    <property type="component" value="Unassembled WGS sequence"/>
</dbReference>
<dbReference type="OrthoDB" id="8536494at2"/>
<evidence type="ECO:0000313" key="4">
    <source>
        <dbReference type="Proteomes" id="UP000622638"/>
    </source>
</evidence>
<protein>
    <submittedName>
        <fullName evidence="2">Agglutinin biogenesis protein MshP</fullName>
    </submittedName>
</protein>
<dbReference type="Proteomes" id="UP000622638">
    <property type="component" value="Unassembled WGS sequence"/>
</dbReference>
<gene>
    <name evidence="1" type="ORF">GCM10011572_35450</name>
    <name evidence="2" type="ORF">GM672_16775</name>
</gene>
<dbReference type="EMBL" id="WNKZ01000050">
    <property type="protein sequence ID" value="MTV54387.1"/>
    <property type="molecule type" value="Genomic_DNA"/>
</dbReference>
<reference evidence="4" key="2">
    <citation type="journal article" date="2019" name="Int. J. Syst. Evol. Microbiol.">
        <title>The Global Catalogue of Microorganisms (GCM) 10K type strain sequencing project: providing services to taxonomists for standard genome sequencing and annotation.</title>
        <authorList>
            <consortium name="The Broad Institute Genomics Platform"/>
            <consortium name="The Broad Institute Genome Sequencing Center for Infectious Disease"/>
            <person name="Wu L."/>
            <person name="Ma J."/>
        </authorList>
    </citation>
    <scope>NUCLEOTIDE SEQUENCE [LARGE SCALE GENOMIC DNA]</scope>
    <source>
        <strain evidence="4">CGMCC 1.15931</strain>
    </source>
</reference>
<reference evidence="1" key="4">
    <citation type="submission" date="2024-05" db="EMBL/GenBank/DDBJ databases">
        <authorList>
            <person name="Sun Q."/>
            <person name="Zhou Y."/>
        </authorList>
    </citation>
    <scope>NUCLEOTIDE SEQUENCE</scope>
    <source>
        <strain evidence="1">CGMCC 1.15931</strain>
    </source>
</reference>
<proteinExistence type="predicted"/>
<dbReference type="EMBL" id="BMKG01000015">
    <property type="protein sequence ID" value="GGC11029.1"/>
    <property type="molecule type" value="Genomic_DNA"/>
</dbReference>
<dbReference type="AlphaFoldDB" id="A0A6I3T4D1"/>
<evidence type="ECO:0000313" key="3">
    <source>
        <dbReference type="Proteomes" id="UP000430634"/>
    </source>
</evidence>
<keyword evidence="4" id="KW-1185">Reference proteome</keyword>
<evidence type="ECO:0000313" key="1">
    <source>
        <dbReference type="EMBL" id="GGC11029.1"/>
    </source>
</evidence>
<accession>A0A6I3T4D1</accession>
<evidence type="ECO:0000313" key="2">
    <source>
        <dbReference type="EMBL" id="MTV54387.1"/>
    </source>
</evidence>
<name>A0A6I3T4D1_9BURK</name>
<sequence>MKGSSVARRLRRSRGVSIVTAIFLLVVLSGIGAAIVTLTTAQHTSSAYEILGARAYEAARTGVDVSMHRLASAANICTGVAENVVMPAPLAPFTVTVTCSRTALLMNDGVTDLAPVRITATACNQPTAAGACPNPAPGLDYVQRVVQATL</sequence>
<comment type="caution">
    <text evidence="2">The sequence shown here is derived from an EMBL/GenBank/DDBJ whole genome shotgun (WGS) entry which is preliminary data.</text>
</comment>
<dbReference type="RefSeq" id="WP_155471683.1">
    <property type="nucleotide sequence ID" value="NZ_BMKG01000015.1"/>
</dbReference>
<organism evidence="2 3">
    <name type="scientific">Pseudoduganella buxea</name>
    <dbReference type="NCBI Taxonomy" id="1949069"/>
    <lineage>
        <taxon>Bacteria</taxon>
        <taxon>Pseudomonadati</taxon>
        <taxon>Pseudomonadota</taxon>
        <taxon>Betaproteobacteria</taxon>
        <taxon>Burkholderiales</taxon>
        <taxon>Oxalobacteraceae</taxon>
        <taxon>Telluria group</taxon>
        <taxon>Pseudoduganella</taxon>
    </lineage>
</organism>
<reference evidence="2 3" key="3">
    <citation type="submission" date="2019-11" db="EMBL/GenBank/DDBJ databases">
        <title>Type strains purchased from KCTC, JCM and DSMZ.</title>
        <authorList>
            <person name="Lu H."/>
        </authorList>
    </citation>
    <scope>NUCLEOTIDE SEQUENCE [LARGE SCALE GENOMIC DNA]</scope>
    <source>
        <strain evidence="2 3">KCTC 52429</strain>
    </source>
</reference>
<reference evidence="1" key="1">
    <citation type="journal article" date="2014" name="Int. J. Syst. Evol. Microbiol.">
        <title>Complete genome of a new Firmicutes species belonging to the dominant human colonic microbiota ('Ruminococcus bicirculans') reveals two chromosomes and a selective capacity to utilize plant glucans.</title>
        <authorList>
            <consortium name="NISC Comparative Sequencing Program"/>
            <person name="Wegmann U."/>
            <person name="Louis P."/>
            <person name="Goesmann A."/>
            <person name="Henrissat B."/>
            <person name="Duncan S.H."/>
            <person name="Flint H.J."/>
        </authorList>
    </citation>
    <scope>NUCLEOTIDE SEQUENCE</scope>
    <source>
        <strain evidence="1">CGMCC 1.15931</strain>
    </source>
</reference>